<evidence type="ECO:0000313" key="6">
    <source>
        <dbReference type="Proteomes" id="UP000272622"/>
    </source>
</evidence>
<reference evidence="5 6" key="1">
    <citation type="submission" date="2018-12" db="EMBL/GenBank/DDBJ databases">
        <authorList>
            <person name="Li S."/>
            <person name="Yang R."/>
            <person name="Chen G."/>
            <person name="Zou L."/>
            <person name="Zhang C."/>
            <person name="Chen Y."/>
            <person name="Liu Z."/>
            <person name="Li Y."/>
            <person name="Yan Y."/>
            <person name="Huang M."/>
            <person name="Chen T."/>
        </authorList>
    </citation>
    <scope>NUCLEOTIDE SEQUENCE [LARGE SCALE GENOMIC DNA]</scope>
    <source>
        <strain evidence="5 6">2014</strain>
    </source>
</reference>
<keyword evidence="2" id="KW-0902">Two-component regulatory system</keyword>
<dbReference type="PANTHER" id="PTHR44591:SF14">
    <property type="entry name" value="PROTEIN PILG"/>
    <property type="match status" value="1"/>
</dbReference>
<dbReference type="RefSeq" id="WP_125464562.1">
    <property type="nucleotide sequence ID" value="NZ_CP034337.1"/>
</dbReference>
<dbReference type="InterPro" id="IPR011006">
    <property type="entry name" value="CheY-like_superfamily"/>
</dbReference>
<proteinExistence type="predicted"/>
<evidence type="ECO:0000256" key="2">
    <source>
        <dbReference type="ARBA" id="ARBA00023012"/>
    </source>
</evidence>
<dbReference type="Gene3D" id="3.40.50.2300">
    <property type="match status" value="1"/>
</dbReference>
<dbReference type="SUPFAM" id="SSF52172">
    <property type="entry name" value="CheY-like"/>
    <property type="match status" value="1"/>
</dbReference>
<accession>A0ABM7CSQ3</accession>
<sequence length="123" mass="13800">MNTILIVDDEYLIADILGFALEDEGFQVEKASNGRKALEALNGMQKGRHVELVITDYMMPVMNGVELVRAIRTELDLPHLPVILMSGAQADKKLIRPELFAAVFDKPFDMDRMIAKVRELLGT</sequence>
<protein>
    <submittedName>
        <fullName evidence="5">Response regulator</fullName>
    </submittedName>
</protein>
<evidence type="ECO:0000259" key="4">
    <source>
        <dbReference type="PROSITE" id="PS50110"/>
    </source>
</evidence>
<dbReference type="InterPro" id="IPR050595">
    <property type="entry name" value="Bact_response_regulator"/>
</dbReference>
<keyword evidence="6" id="KW-1185">Reference proteome</keyword>
<feature type="modified residue" description="4-aspartylphosphate" evidence="3">
    <location>
        <position position="56"/>
    </location>
</feature>
<dbReference type="CDD" id="cd00156">
    <property type="entry name" value="REC"/>
    <property type="match status" value="1"/>
</dbReference>
<organism evidence="5 6">
    <name type="scientific">Pseudomonas oryziphila</name>
    <dbReference type="NCBI Taxonomy" id="2894079"/>
    <lineage>
        <taxon>Bacteria</taxon>
        <taxon>Pseudomonadati</taxon>
        <taxon>Pseudomonadota</taxon>
        <taxon>Gammaproteobacteria</taxon>
        <taxon>Pseudomonadales</taxon>
        <taxon>Pseudomonadaceae</taxon>
        <taxon>Pseudomonas</taxon>
    </lineage>
</organism>
<dbReference type="Proteomes" id="UP000272622">
    <property type="component" value="Chromosome"/>
</dbReference>
<dbReference type="PROSITE" id="PS50110">
    <property type="entry name" value="RESPONSE_REGULATORY"/>
    <property type="match status" value="1"/>
</dbReference>
<gene>
    <name evidence="5" type="ORF">EI693_16055</name>
</gene>
<dbReference type="EMBL" id="CP034337">
    <property type="protein sequence ID" value="AZL74502.1"/>
    <property type="molecule type" value="Genomic_DNA"/>
</dbReference>
<dbReference type="Pfam" id="PF00072">
    <property type="entry name" value="Response_reg"/>
    <property type="match status" value="1"/>
</dbReference>
<dbReference type="PANTHER" id="PTHR44591">
    <property type="entry name" value="STRESS RESPONSE REGULATOR PROTEIN 1"/>
    <property type="match status" value="1"/>
</dbReference>
<dbReference type="InterPro" id="IPR001789">
    <property type="entry name" value="Sig_transdc_resp-reg_receiver"/>
</dbReference>
<evidence type="ECO:0000256" key="1">
    <source>
        <dbReference type="ARBA" id="ARBA00022553"/>
    </source>
</evidence>
<evidence type="ECO:0000256" key="3">
    <source>
        <dbReference type="PROSITE-ProRule" id="PRU00169"/>
    </source>
</evidence>
<feature type="domain" description="Response regulatory" evidence="4">
    <location>
        <begin position="3"/>
        <end position="121"/>
    </location>
</feature>
<name>A0ABM7CSQ3_9PSED</name>
<keyword evidence="1 3" id="KW-0597">Phosphoprotein</keyword>
<evidence type="ECO:0000313" key="5">
    <source>
        <dbReference type="EMBL" id="AZL74502.1"/>
    </source>
</evidence>
<dbReference type="SMART" id="SM00448">
    <property type="entry name" value="REC"/>
    <property type="match status" value="1"/>
</dbReference>